<dbReference type="InterPro" id="IPR019151">
    <property type="entry name" value="Proteasome_assmbl_chaperone_2"/>
</dbReference>
<dbReference type="EMBL" id="DTFV01000128">
    <property type="protein sequence ID" value="HGI31437.1"/>
    <property type="molecule type" value="Genomic_DNA"/>
</dbReference>
<evidence type="ECO:0000313" key="2">
    <source>
        <dbReference type="EMBL" id="HGI31437.1"/>
    </source>
</evidence>
<keyword evidence="1" id="KW-0175">Coiled coil</keyword>
<gene>
    <name evidence="2" type="ORF">ENV30_09070</name>
</gene>
<feature type="coiled-coil region" evidence="1">
    <location>
        <begin position="228"/>
        <end position="262"/>
    </location>
</feature>
<sequence>MSRLIIYRRPVLQDPVLIVGFTGWMDGGSVSTGTVMYLRDKLQAEILAQIEPYDFYIFNLPGSMEEVAQFRPYTLIRDGVVREFRYPQNHFFCADEKNVVLFFGKEPNIRWREYVDDVFLLLKEFGVRRMVFVGSVSGLTPHTREPRVYCSVSDETLKEQLLPHGVRFSNYEGPASITTLMTVTARARGVEMVNIVVEIPMYVQATNPKGIRAALRVLLPFTGLSLPLDDLDALCDEFERNIDKLVADRPELADQIRKLEENYDQEILGDEESFREWLRRHGIDKL</sequence>
<protein>
    <submittedName>
        <fullName evidence="2">PAC2 family protein</fullName>
    </submittedName>
</protein>
<dbReference type="InterPro" id="IPR038389">
    <property type="entry name" value="PSMG2_sf"/>
</dbReference>
<dbReference type="SUPFAM" id="SSF159659">
    <property type="entry name" value="Cgl1923-like"/>
    <property type="match status" value="1"/>
</dbReference>
<proteinExistence type="predicted"/>
<evidence type="ECO:0000256" key="1">
    <source>
        <dbReference type="SAM" id="Coils"/>
    </source>
</evidence>
<dbReference type="Pfam" id="PF09754">
    <property type="entry name" value="PAC2"/>
    <property type="match status" value="1"/>
</dbReference>
<reference evidence="2" key="1">
    <citation type="journal article" date="2020" name="mSystems">
        <title>Genome- and Community-Level Interaction Insights into Carbon Utilization and Element Cycling Functions of Hydrothermarchaeota in Hydrothermal Sediment.</title>
        <authorList>
            <person name="Zhou Z."/>
            <person name="Liu Y."/>
            <person name="Xu W."/>
            <person name="Pan J."/>
            <person name="Luo Z.H."/>
            <person name="Li M."/>
        </authorList>
    </citation>
    <scope>NUCLEOTIDE SEQUENCE [LARGE SCALE GENOMIC DNA]</scope>
    <source>
        <strain evidence="2">SpSt-747</strain>
    </source>
</reference>
<dbReference type="PANTHER" id="PTHR35610">
    <property type="entry name" value="3-ISOPROPYLMALATE DEHYDRATASE-RELATED"/>
    <property type="match status" value="1"/>
</dbReference>
<comment type="caution">
    <text evidence="2">The sequence shown here is derived from an EMBL/GenBank/DDBJ whole genome shotgun (WGS) entry which is preliminary data.</text>
</comment>
<dbReference type="AlphaFoldDB" id="A0A7V4DF56"/>
<name>A0A7V4DF56_9BACT</name>
<accession>A0A7V4DF56</accession>
<organism evidence="2">
    <name type="scientific">Candidatus Caldatribacterium californiense</name>
    <dbReference type="NCBI Taxonomy" id="1454726"/>
    <lineage>
        <taxon>Bacteria</taxon>
        <taxon>Pseudomonadati</taxon>
        <taxon>Atribacterota</taxon>
        <taxon>Atribacteria</taxon>
        <taxon>Atribacterales</taxon>
        <taxon>Candidatus Caldatribacteriaceae</taxon>
        <taxon>Candidatus Caldatribacterium</taxon>
    </lineage>
</organism>
<dbReference type="Gene3D" id="3.40.50.10900">
    <property type="entry name" value="PAC-like subunit"/>
    <property type="match status" value="1"/>
</dbReference>